<organism evidence="3 4">
    <name type="scientific">Desulfoprunum benzoelyticum</name>
    <dbReference type="NCBI Taxonomy" id="1506996"/>
    <lineage>
        <taxon>Bacteria</taxon>
        <taxon>Pseudomonadati</taxon>
        <taxon>Thermodesulfobacteriota</taxon>
        <taxon>Desulfobulbia</taxon>
        <taxon>Desulfobulbales</taxon>
        <taxon>Desulfobulbaceae</taxon>
        <taxon>Desulfoprunum</taxon>
    </lineage>
</organism>
<name>A0A840UV26_9BACT</name>
<evidence type="ECO:0000313" key="3">
    <source>
        <dbReference type="EMBL" id="MBB5349545.1"/>
    </source>
</evidence>
<gene>
    <name evidence="3" type="ORF">HNQ81_003301</name>
</gene>
<dbReference type="Gene3D" id="1.10.10.10">
    <property type="entry name" value="Winged helix-like DNA-binding domain superfamily/Winged helix DNA-binding domain"/>
    <property type="match status" value="1"/>
</dbReference>
<dbReference type="PANTHER" id="PTHR34580:SF9">
    <property type="entry name" value="SLL5097 PROTEIN"/>
    <property type="match status" value="1"/>
</dbReference>
<dbReference type="EMBL" id="JACHEO010000028">
    <property type="protein sequence ID" value="MBB5349545.1"/>
    <property type="molecule type" value="Genomic_DNA"/>
</dbReference>
<proteinExistence type="predicted"/>
<reference evidence="3 4" key="1">
    <citation type="submission" date="2020-08" db="EMBL/GenBank/DDBJ databases">
        <title>Genomic Encyclopedia of Type Strains, Phase IV (KMG-IV): sequencing the most valuable type-strain genomes for metagenomic binning, comparative biology and taxonomic classification.</title>
        <authorList>
            <person name="Goeker M."/>
        </authorList>
    </citation>
    <scope>NUCLEOTIDE SEQUENCE [LARGE SCALE GENOMIC DNA]</scope>
    <source>
        <strain evidence="3 4">DSM 28570</strain>
    </source>
</reference>
<evidence type="ECO:0000259" key="2">
    <source>
        <dbReference type="Pfam" id="PF25583"/>
    </source>
</evidence>
<dbReference type="Pfam" id="PF25583">
    <property type="entry name" value="WCX"/>
    <property type="match status" value="1"/>
</dbReference>
<dbReference type="Proteomes" id="UP000539642">
    <property type="component" value="Unassembled WGS sequence"/>
</dbReference>
<sequence>MPKYKPQHSRLLFIDRELARGRYPNCSQLAGDYEVSAKTIQRDLDYMRYQLDAPIEYSAKHRGYYYTEPNYQLPAISVKESDLFAIYLAEKLLTQYEGTPLYDSLRSVFRKIEESLPAKTTVDLGNDHARFTVFPPSNTLIRPGIWEKVAEAIRLSRRIRVVYRTPGAEPAVRDLDPYHGVRFEGDWYVVGHCHRRNDIRTFSLARMESVVLLSTDFRIPATFDFSRLSGSHFGVHWSDNEYQVKIRFDREVAGYIRERRWHPTQQIDENLDGSVVLSLTVNHLLELKRWVLSWGNMAKVLAPPDFVEDIHECTVEMNKLYNSIKPSI</sequence>
<keyword evidence="3" id="KW-0238">DNA-binding</keyword>
<dbReference type="InterPro" id="IPR051534">
    <property type="entry name" value="CBASS_pafABC_assoc_protein"/>
</dbReference>
<dbReference type="InterPro" id="IPR026881">
    <property type="entry name" value="WYL_dom"/>
</dbReference>
<dbReference type="RefSeq" id="WP_183352329.1">
    <property type="nucleotide sequence ID" value="NZ_JACHEO010000028.1"/>
</dbReference>
<feature type="domain" description="WCX" evidence="2">
    <location>
        <begin position="241"/>
        <end position="312"/>
    </location>
</feature>
<dbReference type="InterPro" id="IPR057727">
    <property type="entry name" value="WCX_dom"/>
</dbReference>
<feature type="domain" description="WYL" evidence="1">
    <location>
        <begin position="146"/>
        <end position="210"/>
    </location>
</feature>
<evidence type="ECO:0000313" key="4">
    <source>
        <dbReference type="Proteomes" id="UP000539642"/>
    </source>
</evidence>
<dbReference type="AlphaFoldDB" id="A0A840UV26"/>
<dbReference type="GO" id="GO:0003677">
    <property type="term" value="F:DNA binding"/>
    <property type="evidence" value="ECO:0007669"/>
    <property type="project" value="UniProtKB-KW"/>
</dbReference>
<keyword evidence="4" id="KW-1185">Reference proteome</keyword>
<comment type="caution">
    <text evidence="3">The sequence shown here is derived from an EMBL/GenBank/DDBJ whole genome shotgun (WGS) entry which is preliminary data.</text>
</comment>
<protein>
    <submittedName>
        <fullName evidence="3">Putative DNA-binding transcriptional regulator YafY</fullName>
    </submittedName>
</protein>
<accession>A0A840UV26</accession>
<evidence type="ECO:0000259" key="1">
    <source>
        <dbReference type="Pfam" id="PF13280"/>
    </source>
</evidence>
<dbReference type="PROSITE" id="PS52050">
    <property type="entry name" value="WYL"/>
    <property type="match status" value="1"/>
</dbReference>
<dbReference type="Pfam" id="PF13280">
    <property type="entry name" value="WYL"/>
    <property type="match status" value="1"/>
</dbReference>
<dbReference type="PANTHER" id="PTHR34580">
    <property type="match status" value="1"/>
</dbReference>
<dbReference type="InterPro" id="IPR036388">
    <property type="entry name" value="WH-like_DNA-bd_sf"/>
</dbReference>